<dbReference type="Proteomes" id="UP000094285">
    <property type="component" value="Unassembled WGS sequence"/>
</dbReference>
<organism evidence="1 2">
    <name type="scientific">Suhomyces tanzawaensis NRRL Y-17324</name>
    <dbReference type="NCBI Taxonomy" id="984487"/>
    <lineage>
        <taxon>Eukaryota</taxon>
        <taxon>Fungi</taxon>
        <taxon>Dikarya</taxon>
        <taxon>Ascomycota</taxon>
        <taxon>Saccharomycotina</taxon>
        <taxon>Pichiomycetes</taxon>
        <taxon>Debaryomycetaceae</taxon>
        <taxon>Suhomyces</taxon>
    </lineage>
</organism>
<dbReference type="GeneID" id="30981742"/>
<keyword evidence="2" id="KW-1185">Reference proteome</keyword>
<evidence type="ECO:0000313" key="2">
    <source>
        <dbReference type="Proteomes" id="UP000094285"/>
    </source>
</evidence>
<dbReference type="EMBL" id="KV453912">
    <property type="protein sequence ID" value="ODV79469.1"/>
    <property type="molecule type" value="Genomic_DNA"/>
</dbReference>
<sequence length="60" mass="7247">MCLFSVYSASNYYFSVTNFPHMFSCRRYRSSSLNRSYNYYTSAHYTTPNSMKKINRWSKT</sequence>
<dbReference type="AlphaFoldDB" id="A0A1E4SIZ1"/>
<evidence type="ECO:0000313" key="1">
    <source>
        <dbReference type="EMBL" id="ODV79469.1"/>
    </source>
</evidence>
<accession>A0A1E4SIZ1</accession>
<reference evidence="2" key="1">
    <citation type="submission" date="2016-05" db="EMBL/GenBank/DDBJ databases">
        <title>Comparative genomics of biotechnologically important yeasts.</title>
        <authorList>
            <consortium name="DOE Joint Genome Institute"/>
            <person name="Riley R."/>
            <person name="Haridas S."/>
            <person name="Wolfe K.H."/>
            <person name="Lopes M.R."/>
            <person name="Hittinger C.T."/>
            <person name="Goker M."/>
            <person name="Salamov A."/>
            <person name="Wisecaver J."/>
            <person name="Long T.M."/>
            <person name="Aerts A.L."/>
            <person name="Barry K."/>
            <person name="Choi C."/>
            <person name="Clum A."/>
            <person name="Coughlan A.Y."/>
            <person name="Deshpande S."/>
            <person name="Douglass A.P."/>
            <person name="Hanson S.J."/>
            <person name="Klenk H.-P."/>
            <person name="Labutti K."/>
            <person name="Lapidus A."/>
            <person name="Lindquist E."/>
            <person name="Lipzen A."/>
            <person name="Meier-Kolthoff J.P."/>
            <person name="Ohm R.A."/>
            <person name="Otillar R.P."/>
            <person name="Pangilinan J."/>
            <person name="Peng Y."/>
            <person name="Rokas A."/>
            <person name="Rosa C.A."/>
            <person name="Scheuner C."/>
            <person name="Sibirny A.A."/>
            <person name="Slot J.C."/>
            <person name="Stielow J.B."/>
            <person name="Sun H."/>
            <person name="Kurtzman C.P."/>
            <person name="Blackwell M."/>
            <person name="Grigoriev I.V."/>
            <person name="Jeffries T.W."/>
        </authorList>
    </citation>
    <scope>NUCLEOTIDE SEQUENCE [LARGE SCALE GENOMIC DNA]</scope>
    <source>
        <strain evidence="2">NRRL Y-17324</strain>
    </source>
</reference>
<protein>
    <submittedName>
        <fullName evidence="1">Uncharacterized protein</fullName>
    </submittedName>
</protein>
<name>A0A1E4SIZ1_9ASCO</name>
<gene>
    <name evidence="1" type="ORF">CANTADRAFT_259773</name>
</gene>
<proteinExistence type="predicted"/>
<dbReference type="RefSeq" id="XP_020064591.1">
    <property type="nucleotide sequence ID" value="XM_020207605.1"/>
</dbReference>